<dbReference type="OrthoDB" id="367251at2759"/>
<feature type="domain" description="AAA+ ATPase" evidence="3">
    <location>
        <begin position="225"/>
        <end position="388"/>
    </location>
</feature>
<dbReference type="SMART" id="SM00382">
    <property type="entry name" value="AAA"/>
    <property type="match status" value="1"/>
</dbReference>
<protein>
    <submittedName>
        <fullName evidence="4">ClpC2</fullName>
    </submittedName>
</protein>
<gene>
    <name evidence="4" type="ORF">MACJ_004176</name>
</gene>
<dbReference type="EMBL" id="CP102586">
    <property type="protein sequence ID" value="UVC53095.1"/>
    <property type="molecule type" value="Genomic_DNA"/>
</dbReference>
<proteinExistence type="predicted"/>
<keyword evidence="2" id="KW-0067">ATP-binding</keyword>
<accession>A0A976SK18</accession>
<dbReference type="GO" id="GO:0016887">
    <property type="term" value="F:ATP hydrolysis activity"/>
    <property type="evidence" value="ECO:0007669"/>
    <property type="project" value="InterPro"/>
</dbReference>
<reference evidence="4" key="1">
    <citation type="submission" date="2022-07" db="EMBL/GenBank/DDBJ databases">
        <title>Chromosomal assemblies of T. orientalis with long-read sequencing.</title>
        <authorList>
            <person name="Yam J."/>
            <person name="Bogema D.R."/>
            <person name="Micallef M.L."/>
            <person name="Djordjevic S."/>
            <person name="Jenkins C."/>
        </authorList>
    </citation>
    <scope>NUCLEOTIDE SEQUENCE</scope>
    <source>
        <strain evidence="4">Fish Creek</strain>
    </source>
</reference>
<dbReference type="GO" id="GO:0034605">
    <property type="term" value="P:cellular response to heat"/>
    <property type="evidence" value="ECO:0007669"/>
    <property type="project" value="TreeGrafter"/>
</dbReference>
<geneLocation type="apicoplast" evidence="4"/>
<keyword evidence="4" id="KW-0934">Plastid</keyword>
<evidence type="ECO:0000256" key="2">
    <source>
        <dbReference type="ARBA" id="ARBA00022840"/>
    </source>
</evidence>
<dbReference type="GO" id="GO:0005524">
    <property type="term" value="F:ATP binding"/>
    <property type="evidence" value="ECO:0007669"/>
    <property type="project" value="UniProtKB-KW"/>
</dbReference>
<keyword evidence="4" id="KW-0933">Apicoplast</keyword>
<dbReference type="PANTHER" id="PTHR11638:SF18">
    <property type="entry name" value="HEAT SHOCK PROTEIN 104"/>
    <property type="match status" value="1"/>
</dbReference>
<dbReference type="InterPro" id="IPR050130">
    <property type="entry name" value="ClpA_ClpB"/>
</dbReference>
<dbReference type="InterPro" id="IPR027417">
    <property type="entry name" value="P-loop_NTPase"/>
</dbReference>
<name>A0A976SK18_THEOR</name>
<dbReference type="Gene3D" id="3.40.50.300">
    <property type="entry name" value="P-loop containing nucleotide triphosphate hydrolases"/>
    <property type="match status" value="1"/>
</dbReference>
<dbReference type="InterPro" id="IPR003593">
    <property type="entry name" value="AAA+_ATPase"/>
</dbReference>
<sequence length="477" mass="56489">MYKKNLKYIYDNSINTLSKNKKLFKFPFKVDKTMENIHYFYDEIITFLNDLKENNFSILTVDKEFDLYDFIEYSIKKRGYSKENFNLEESFNTIALIKDNKILIFFKRSSLFLTFHKNIKNFDEKLKKYEKFKLNFILLTSKKFEIDKKNVKIEKFFSRLVTNLYFENYLKEFFINISNLNLNFYDKPNVEENLKSKLFDQDEIINSTLLHLKQLDNKKPFLKKPIASWLLCGPSGSGKTEFAKVLANSLYGSTDCLLKIDMSEYLEKGSSSKFLGASPGYSGYGEHTILSEKFLKYSSLVILFDEVEKADPDVFNTMLHTLDEGKLLLSNGRLLDFSKSFIVLTSNLGYSDKDKAVKKEDVLNVISKHFRVEFLNRLSQIIIFKTVGENSYYDILDKFITTSFYRFDLCINYIDTLLKDDFTRWYCDKIYGSRPLRKFIYNFSNFIYLISDRLNYFSHCDYNYINNINIFNMCSLL</sequence>
<dbReference type="AlphaFoldDB" id="A0A976SK18"/>
<dbReference type="SUPFAM" id="SSF52540">
    <property type="entry name" value="P-loop containing nucleoside triphosphate hydrolases"/>
    <property type="match status" value="1"/>
</dbReference>
<dbReference type="Proteomes" id="UP000244803">
    <property type="component" value="Apicoplast Pltd"/>
</dbReference>
<organism evidence="4 5">
    <name type="scientific">Theileria orientalis</name>
    <dbReference type="NCBI Taxonomy" id="68886"/>
    <lineage>
        <taxon>Eukaryota</taxon>
        <taxon>Sar</taxon>
        <taxon>Alveolata</taxon>
        <taxon>Apicomplexa</taxon>
        <taxon>Aconoidasida</taxon>
        <taxon>Piroplasmida</taxon>
        <taxon>Theileriidae</taxon>
        <taxon>Theileria</taxon>
    </lineage>
</organism>
<evidence type="ECO:0000313" key="4">
    <source>
        <dbReference type="EMBL" id="UVC53095.1"/>
    </source>
</evidence>
<dbReference type="CDD" id="cd19499">
    <property type="entry name" value="RecA-like_ClpB_Hsp104-like"/>
    <property type="match status" value="1"/>
</dbReference>
<dbReference type="GO" id="GO:0005737">
    <property type="term" value="C:cytoplasm"/>
    <property type="evidence" value="ECO:0007669"/>
    <property type="project" value="TreeGrafter"/>
</dbReference>
<evidence type="ECO:0000313" key="5">
    <source>
        <dbReference type="Proteomes" id="UP000244803"/>
    </source>
</evidence>
<dbReference type="PANTHER" id="PTHR11638">
    <property type="entry name" value="ATP-DEPENDENT CLP PROTEASE"/>
    <property type="match status" value="1"/>
</dbReference>
<evidence type="ECO:0000256" key="1">
    <source>
        <dbReference type="ARBA" id="ARBA00022741"/>
    </source>
</evidence>
<dbReference type="PRINTS" id="PR00300">
    <property type="entry name" value="CLPPROTEASEA"/>
</dbReference>
<keyword evidence="1" id="KW-0547">Nucleotide-binding</keyword>
<dbReference type="InterPro" id="IPR001270">
    <property type="entry name" value="ClpA/B"/>
</dbReference>
<dbReference type="Pfam" id="PF07724">
    <property type="entry name" value="AAA_2"/>
    <property type="match status" value="1"/>
</dbReference>
<evidence type="ECO:0000259" key="3">
    <source>
        <dbReference type="SMART" id="SM00382"/>
    </source>
</evidence>
<dbReference type="InterPro" id="IPR003959">
    <property type="entry name" value="ATPase_AAA_core"/>
</dbReference>